<dbReference type="PANTHER" id="PTHR13832:SF533">
    <property type="entry name" value="TGF-BETA-ACTIVATED KINASE 1 AND MAP3K7-BINDING PROTEIN 1"/>
    <property type="match status" value="1"/>
</dbReference>
<dbReference type="PROSITE" id="PS51746">
    <property type="entry name" value="PPM_2"/>
    <property type="match status" value="1"/>
</dbReference>
<evidence type="ECO:0000313" key="2">
    <source>
        <dbReference type="EMBL" id="VVC27665.1"/>
    </source>
</evidence>
<dbReference type="PANTHER" id="PTHR13832">
    <property type="entry name" value="PROTEIN PHOSPHATASE 2C"/>
    <property type="match status" value="1"/>
</dbReference>
<feature type="domain" description="PPM-type phosphatase" evidence="1">
    <location>
        <begin position="39"/>
        <end position="373"/>
    </location>
</feature>
<accession>A0A5E4M681</accession>
<reference evidence="2 3" key="1">
    <citation type="submission" date="2019-08" db="EMBL/GenBank/DDBJ databases">
        <authorList>
            <person name="Alioto T."/>
            <person name="Alioto T."/>
            <person name="Gomez Garrido J."/>
        </authorList>
    </citation>
    <scope>NUCLEOTIDE SEQUENCE [LARGE SCALE GENOMIC DNA]</scope>
</reference>
<dbReference type="AlphaFoldDB" id="A0A5E4M681"/>
<proteinExistence type="predicted"/>
<dbReference type="Pfam" id="PF00481">
    <property type="entry name" value="PP2C"/>
    <property type="match status" value="1"/>
</dbReference>
<dbReference type="EMBL" id="CABPRJ010000476">
    <property type="protein sequence ID" value="VVC27665.1"/>
    <property type="molecule type" value="Genomic_DNA"/>
</dbReference>
<dbReference type="GO" id="GO:0004722">
    <property type="term" value="F:protein serine/threonine phosphatase activity"/>
    <property type="evidence" value="ECO:0007669"/>
    <property type="project" value="InterPro"/>
</dbReference>
<dbReference type="SMART" id="SM00332">
    <property type="entry name" value="PP2Cc"/>
    <property type="match status" value="1"/>
</dbReference>
<dbReference type="InterPro" id="IPR036457">
    <property type="entry name" value="PPM-type-like_dom_sf"/>
</dbReference>
<evidence type="ECO:0000313" key="3">
    <source>
        <dbReference type="Proteomes" id="UP000325440"/>
    </source>
</evidence>
<dbReference type="OrthoDB" id="10049211at2759"/>
<dbReference type="SUPFAM" id="SSF81606">
    <property type="entry name" value="PP2C-like"/>
    <property type="match status" value="1"/>
</dbReference>
<keyword evidence="3" id="KW-1185">Reference proteome</keyword>
<protein>
    <submittedName>
        <fullName evidence="2">PPM-type phosphatase domain</fullName>
    </submittedName>
</protein>
<dbReference type="Gene3D" id="3.60.40.10">
    <property type="entry name" value="PPM-type phosphatase domain"/>
    <property type="match status" value="1"/>
</dbReference>
<dbReference type="Proteomes" id="UP000325440">
    <property type="component" value="Unassembled WGS sequence"/>
</dbReference>
<organism evidence="2 3">
    <name type="scientific">Cinara cedri</name>
    <dbReference type="NCBI Taxonomy" id="506608"/>
    <lineage>
        <taxon>Eukaryota</taxon>
        <taxon>Metazoa</taxon>
        <taxon>Ecdysozoa</taxon>
        <taxon>Arthropoda</taxon>
        <taxon>Hexapoda</taxon>
        <taxon>Insecta</taxon>
        <taxon>Pterygota</taxon>
        <taxon>Neoptera</taxon>
        <taxon>Paraneoptera</taxon>
        <taxon>Hemiptera</taxon>
        <taxon>Sternorrhyncha</taxon>
        <taxon>Aphidomorpha</taxon>
        <taxon>Aphidoidea</taxon>
        <taxon>Aphididae</taxon>
        <taxon>Lachninae</taxon>
        <taxon>Cinara</taxon>
    </lineage>
</organism>
<gene>
    <name evidence="2" type="ORF">CINCED_3A011887</name>
</gene>
<dbReference type="InterPro" id="IPR001932">
    <property type="entry name" value="PPM-type_phosphatase-like_dom"/>
</dbReference>
<dbReference type="CDD" id="cd00143">
    <property type="entry name" value="PP2Cc"/>
    <property type="match status" value="1"/>
</dbReference>
<dbReference type="InterPro" id="IPR015655">
    <property type="entry name" value="PP2C"/>
</dbReference>
<evidence type="ECO:0000259" key="1">
    <source>
        <dbReference type="PROSITE" id="PS51746"/>
    </source>
</evidence>
<sequence length="453" mass="50640">MPTIAEGGPEHDKYIFNYTRSWTDDLPVCKVSGIGYLTRQRYDELGQRREELESEDVSLRCYYDDAGVVCLYGIFNGHNGAEIARFARDRIAAEILLGRLPATEMDQIVNEIIQQSFLSVEATYNETIDNKILERESLQIQLPEGISNYDAYQQYPQIIEKLKELNEELSSGTGAAIAILKNNRLYVANVGESRVLLCKTDKDDVLKVIQPTVDHNLTNPNEVIRLTNLGLKIADGKINGSRTIGNQSSTRCLCNYMIKVAYKDFEELNEASAEPVIAEPHIVGGISIDSSYRFMMIASPGLLKTLEEATGTSQVNKELALLVVNQLRLQSTLTGVAQAVVDHIARIYHDTYEAQDNATGATRPNIMLMVRNFNFAMPNAITEQQHSWNSSTDQDTAINLTQTTTSTNTDLSTASAKNILPYVDFSEFNTKFEKAKAEGKIPSNIKYFNDNYN</sequence>
<name>A0A5E4M681_9HEMI</name>